<evidence type="ECO:0000313" key="2">
    <source>
        <dbReference type="Proteomes" id="UP001595377"/>
    </source>
</evidence>
<dbReference type="Proteomes" id="UP001595377">
    <property type="component" value="Unassembled WGS sequence"/>
</dbReference>
<organism evidence="1 2">
    <name type="scientific">Shinella pollutisoli</name>
    <dbReference type="NCBI Taxonomy" id="2250594"/>
    <lineage>
        <taxon>Bacteria</taxon>
        <taxon>Pseudomonadati</taxon>
        <taxon>Pseudomonadota</taxon>
        <taxon>Alphaproteobacteria</taxon>
        <taxon>Hyphomicrobiales</taxon>
        <taxon>Rhizobiaceae</taxon>
        <taxon>Shinella</taxon>
    </lineage>
</organism>
<accession>A0ABV7DFU1</accession>
<proteinExistence type="predicted"/>
<protein>
    <submittedName>
        <fullName evidence="1">Uncharacterized protein</fullName>
    </submittedName>
</protein>
<sequence length="126" mass="13373">MNTGIVMIILTLLPGGDLSASFVNTDTLAECEQRLGRIRPILENGKVGLKEAGCFRSPAQFDYFDHDPPADASRHSFLIELAGDLASVRKLAAPEDCPAILEQADGSTGKARYCATSTQDMTGGGD</sequence>
<comment type="caution">
    <text evidence="1">The sequence shown here is derived from an EMBL/GenBank/DDBJ whole genome shotgun (WGS) entry which is preliminary data.</text>
</comment>
<keyword evidence="2" id="KW-1185">Reference proteome</keyword>
<reference evidence="2" key="1">
    <citation type="journal article" date="2019" name="Int. J. Syst. Evol. Microbiol.">
        <title>The Global Catalogue of Microorganisms (GCM) 10K type strain sequencing project: providing services to taxonomists for standard genome sequencing and annotation.</title>
        <authorList>
            <consortium name="The Broad Institute Genomics Platform"/>
            <consortium name="The Broad Institute Genome Sequencing Center for Infectious Disease"/>
            <person name="Wu L."/>
            <person name="Ma J."/>
        </authorList>
    </citation>
    <scope>NUCLEOTIDE SEQUENCE [LARGE SCALE GENOMIC DNA]</scope>
    <source>
        <strain evidence="2">KCTC 52677</strain>
    </source>
</reference>
<gene>
    <name evidence="1" type="ORF">ACFOHH_10130</name>
</gene>
<dbReference type="RefSeq" id="WP_257318210.1">
    <property type="nucleotide sequence ID" value="NZ_JANFDG010000044.1"/>
</dbReference>
<evidence type="ECO:0000313" key="1">
    <source>
        <dbReference type="EMBL" id="MFC3073461.1"/>
    </source>
</evidence>
<name>A0ABV7DFU1_9HYPH</name>
<dbReference type="EMBL" id="JBHRSP010000016">
    <property type="protein sequence ID" value="MFC3073461.1"/>
    <property type="molecule type" value="Genomic_DNA"/>
</dbReference>